<accession>A0AAJ0CIE0</accession>
<protein>
    <submittedName>
        <fullName evidence="1">Uncharacterized protein</fullName>
    </submittedName>
</protein>
<proteinExistence type="predicted"/>
<name>A0AAJ0CIE0_9HYPO</name>
<keyword evidence="2" id="KW-1185">Reference proteome</keyword>
<organism evidence="1 2">
    <name type="scientific">Conoideocrella luteorostrata</name>
    <dbReference type="NCBI Taxonomy" id="1105319"/>
    <lineage>
        <taxon>Eukaryota</taxon>
        <taxon>Fungi</taxon>
        <taxon>Dikarya</taxon>
        <taxon>Ascomycota</taxon>
        <taxon>Pezizomycotina</taxon>
        <taxon>Sordariomycetes</taxon>
        <taxon>Hypocreomycetidae</taxon>
        <taxon>Hypocreales</taxon>
        <taxon>Clavicipitaceae</taxon>
        <taxon>Conoideocrella</taxon>
    </lineage>
</organism>
<dbReference type="Proteomes" id="UP001251528">
    <property type="component" value="Unassembled WGS sequence"/>
</dbReference>
<gene>
    <name evidence="1" type="ORF">QQS21_011009</name>
</gene>
<dbReference type="AlphaFoldDB" id="A0AAJ0CIE0"/>
<evidence type="ECO:0000313" key="2">
    <source>
        <dbReference type="Proteomes" id="UP001251528"/>
    </source>
</evidence>
<comment type="caution">
    <text evidence="1">The sequence shown here is derived from an EMBL/GenBank/DDBJ whole genome shotgun (WGS) entry which is preliminary data.</text>
</comment>
<evidence type="ECO:0000313" key="1">
    <source>
        <dbReference type="EMBL" id="KAK2591291.1"/>
    </source>
</evidence>
<reference evidence="1" key="1">
    <citation type="submission" date="2023-06" db="EMBL/GenBank/DDBJ databases">
        <title>Conoideocrella luteorostrata (Hypocreales: Clavicipitaceae), a potential biocontrol fungus for elongate hemlock scale in United States Christmas tree production areas.</title>
        <authorList>
            <person name="Barrett H."/>
            <person name="Lovett B."/>
            <person name="Macias A.M."/>
            <person name="Stajich J.E."/>
            <person name="Kasson M.T."/>
        </authorList>
    </citation>
    <scope>NUCLEOTIDE SEQUENCE</scope>
    <source>
        <strain evidence="1">ARSEF 14590</strain>
    </source>
</reference>
<dbReference type="EMBL" id="JASWJB010000347">
    <property type="protein sequence ID" value="KAK2591291.1"/>
    <property type="molecule type" value="Genomic_DNA"/>
</dbReference>
<sequence>MERRVKFPSCGLAEVVPSARHRVVQFIHPSIKDFVIDKALRVLGNFSEMADDSSSIFTGEIAHFRFYKLYFLYLQMEEICQPTSHEDNLESTFPLLDYATASWSLHLRESQVVIARNGDLQVELRDCFASPSEALLQLWIKKYSAILDTPSTVCFKE</sequence>